<dbReference type="EC" id="3.2.1.51" evidence="2"/>
<keyword evidence="5" id="KW-0326">Glycosidase</keyword>
<evidence type="ECO:0000313" key="9">
    <source>
        <dbReference type="Proteomes" id="UP000676169"/>
    </source>
</evidence>
<dbReference type="KEGG" id="lamb:KBB96_20425"/>
<keyword evidence="9" id="KW-1185">Reference proteome</keyword>
<proteinExistence type="inferred from homology"/>
<evidence type="ECO:0000256" key="4">
    <source>
        <dbReference type="ARBA" id="ARBA00022801"/>
    </source>
</evidence>
<dbReference type="Pfam" id="PF01120">
    <property type="entry name" value="Alpha_L_fucos"/>
    <property type="match status" value="1"/>
</dbReference>
<protein>
    <recommendedName>
        <fullName evidence="2">alpha-L-fucosidase</fullName>
        <ecNumber evidence="2">3.2.1.51</ecNumber>
    </recommendedName>
</protein>
<dbReference type="SMART" id="SM00812">
    <property type="entry name" value="Alpha_L_fucos"/>
    <property type="match status" value="1"/>
</dbReference>
<dbReference type="FunFam" id="3.20.20.80:FF:000052">
    <property type="entry name" value="Putative alpha-L-fucosidase 1"/>
    <property type="match status" value="1"/>
</dbReference>
<dbReference type="GO" id="GO:0006004">
    <property type="term" value="P:fucose metabolic process"/>
    <property type="evidence" value="ECO:0007669"/>
    <property type="project" value="TreeGrafter"/>
</dbReference>
<comment type="similarity">
    <text evidence="1">Belongs to the glycosyl hydrolase 29 family.</text>
</comment>
<dbReference type="Gene3D" id="2.60.120.260">
    <property type="entry name" value="Galactose-binding domain-like"/>
    <property type="match status" value="2"/>
</dbReference>
<dbReference type="SUPFAM" id="SSF49785">
    <property type="entry name" value="Galactose-binding domain-like"/>
    <property type="match status" value="2"/>
</dbReference>
<evidence type="ECO:0000259" key="7">
    <source>
        <dbReference type="PROSITE" id="PS50022"/>
    </source>
</evidence>
<dbReference type="RefSeq" id="WP_211631345.1">
    <property type="nucleotide sequence ID" value="NZ_CP073100.1"/>
</dbReference>
<dbReference type="GO" id="GO:0016139">
    <property type="term" value="P:glycoside catabolic process"/>
    <property type="evidence" value="ECO:0007669"/>
    <property type="project" value="TreeGrafter"/>
</dbReference>
<evidence type="ECO:0000256" key="1">
    <source>
        <dbReference type="ARBA" id="ARBA00007951"/>
    </source>
</evidence>
<evidence type="ECO:0000256" key="6">
    <source>
        <dbReference type="SAM" id="SignalP"/>
    </source>
</evidence>
<dbReference type="SUPFAM" id="SSF51445">
    <property type="entry name" value="(Trans)glycosidases"/>
    <property type="match status" value="1"/>
</dbReference>
<organism evidence="8 9">
    <name type="scientific">Luteolibacter ambystomatis</name>
    <dbReference type="NCBI Taxonomy" id="2824561"/>
    <lineage>
        <taxon>Bacteria</taxon>
        <taxon>Pseudomonadati</taxon>
        <taxon>Verrucomicrobiota</taxon>
        <taxon>Verrucomicrobiia</taxon>
        <taxon>Verrucomicrobiales</taxon>
        <taxon>Verrucomicrobiaceae</taxon>
        <taxon>Luteolibacter</taxon>
    </lineage>
</organism>
<dbReference type="SMR" id="A0A975G9E7"/>
<dbReference type="Pfam" id="PF00754">
    <property type="entry name" value="F5_F8_type_C"/>
    <property type="match status" value="2"/>
</dbReference>
<dbReference type="GO" id="GO:0005764">
    <property type="term" value="C:lysosome"/>
    <property type="evidence" value="ECO:0007669"/>
    <property type="project" value="TreeGrafter"/>
</dbReference>
<dbReference type="Gene3D" id="3.20.20.80">
    <property type="entry name" value="Glycosidases"/>
    <property type="match status" value="1"/>
</dbReference>
<feature type="chain" id="PRO_5037446568" description="alpha-L-fucosidase" evidence="6">
    <location>
        <begin position="19"/>
        <end position="640"/>
    </location>
</feature>
<evidence type="ECO:0000256" key="2">
    <source>
        <dbReference type="ARBA" id="ARBA00012662"/>
    </source>
</evidence>
<dbReference type="InterPro" id="IPR017853">
    <property type="entry name" value="GH"/>
</dbReference>
<dbReference type="Proteomes" id="UP000676169">
    <property type="component" value="Chromosome"/>
</dbReference>
<gene>
    <name evidence="8" type="ORF">KBB96_20425</name>
</gene>
<reference evidence="8" key="1">
    <citation type="submission" date="2021-04" db="EMBL/GenBank/DDBJ databases">
        <title>Luteolibacter sp. 32A isolated from the skin of an Anderson's salamander (Ambystoma andersonii).</title>
        <authorList>
            <person name="Spergser J."/>
            <person name="Busse H.-J."/>
        </authorList>
    </citation>
    <scope>NUCLEOTIDE SEQUENCE</scope>
    <source>
        <strain evidence="8">32A</strain>
    </source>
</reference>
<keyword evidence="4" id="KW-0378">Hydrolase</keyword>
<feature type="domain" description="F5/8 type C" evidence="7">
    <location>
        <begin position="343"/>
        <end position="482"/>
    </location>
</feature>
<dbReference type="PANTHER" id="PTHR10030:SF37">
    <property type="entry name" value="ALPHA-L-FUCOSIDASE-RELATED"/>
    <property type="match status" value="1"/>
</dbReference>
<feature type="signal peptide" evidence="6">
    <location>
        <begin position="1"/>
        <end position="18"/>
    </location>
</feature>
<dbReference type="InterPro" id="IPR057739">
    <property type="entry name" value="Glyco_hydro_29_N"/>
</dbReference>
<dbReference type="EMBL" id="CP073100">
    <property type="protein sequence ID" value="QUE51206.1"/>
    <property type="molecule type" value="Genomic_DNA"/>
</dbReference>
<sequence>MNTRFLIPALLSLGLAQAVPPPAPYGALPDAAQIAIQDMETYAFVHFTTNTFTGKEWGYGDESPSIFNPTDFDVDQIVGSIAKAGFKGVILTCKHHDGFCMWPTKTTAHSVAQSPWKDGKGDMVKEFSAAAKRAGIKFGVYLSPWDRNNATYGTPDYIKLYRAQLTELLTNYGDVFAVWFDGANGGDGFYGGKREKRGIDRTSYYDWPATWALVRKLQPKASLFSDVGPGTRWIGNERGIAGYPCWATYTPATSNGEKPGPGMPMKDLGTGTPDGTAWIPGEVDVSIRPGWFWHESENGKVRSPKNLLNLYFNSVGHGATFLLNIPPDRRGRLNEADVAALEGYKKALDQLFSKNFADGAKATADQNRGKGFEAAKVLDTDKATYWAAPDGTKTAALELALPEARTFDVIRLREPIQLGQRVRKFAVDVRQNGTWSEWIGNGSSIGHQVLLPGKPVTADGVRVRILESAASPCLAEVSLWKMPDDVPDSLAKADPTAALKKGWKVTSSFETKDHPAAAAIDGNPATFWCTHDAEKGEQGPPQSITLDLGKTEKLAAATFLPRQDGTTHAVVDRYRLEWSADGQAWSSPQEGEFSNIRANPIEQRVDLPAGTSARYLRFTALHVLEKNNVTLAEIGVVLAK</sequence>
<evidence type="ECO:0000313" key="8">
    <source>
        <dbReference type="EMBL" id="QUE51206.1"/>
    </source>
</evidence>
<dbReference type="InterPro" id="IPR000421">
    <property type="entry name" value="FA58C"/>
</dbReference>
<dbReference type="PANTHER" id="PTHR10030">
    <property type="entry name" value="ALPHA-L-FUCOSIDASE"/>
    <property type="match status" value="1"/>
</dbReference>
<dbReference type="InterPro" id="IPR000933">
    <property type="entry name" value="Glyco_hydro_29"/>
</dbReference>
<dbReference type="InterPro" id="IPR008979">
    <property type="entry name" value="Galactose-bd-like_sf"/>
</dbReference>
<name>A0A975G9E7_9BACT</name>
<accession>A0A975G9E7</accession>
<feature type="domain" description="F5/8 type C" evidence="7">
    <location>
        <begin position="485"/>
        <end position="639"/>
    </location>
</feature>
<dbReference type="GO" id="GO:0004560">
    <property type="term" value="F:alpha-L-fucosidase activity"/>
    <property type="evidence" value="ECO:0007669"/>
    <property type="project" value="InterPro"/>
</dbReference>
<evidence type="ECO:0000256" key="3">
    <source>
        <dbReference type="ARBA" id="ARBA00022729"/>
    </source>
</evidence>
<dbReference type="AlphaFoldDB" id="A0A975G9E7"/>
<keyword evidence="3 6" id="KW-0732">Signal</keyword>
<dbReference type="PROSITE" id="PS50022">
    <property type="entry name" value="FA58C_3"/>
    <property type="match status" value="2"/>
</dbReference>
<evidence type="ECO:0000256" key="5">
    <source>
        <dbReference type="ARBA" id="ARBA00023295"/>
    </source>
</evidence>